<dbReference type="PROSITE" id="PS51725">
    <property type="entry name" value="ABM"/>
    <property type="match status" value="1"/>
</dbReference>
<gene>
    <name evidence="2" type="ORF">GXM_08836</name>
</gene>
<dbReference type="Pfam" id="PF03992">
    <property type="entry name" value="ABM"/>
    <property type="match status" value="1"/>
</dbReference>
<sequence>MTNQTIHVVARFVAIPNKVEELKAILLGLIEPTKLEAGVIKYELLQNQSDPTDFTFVEEWESAAALDTHLASPHLQAAIAKLEGLIAAPLEDIRRYSILAAPPTIQGVES</sequence>
<keyword evidence="2" id="KW-0560">Oxidoreductase</keyword>
<dbReference type="EMBL" id="CP045227">
    <property type="protein sequence ID" value="QFS51342.1"/>
    <property type="molecule type" value="Genomic_DNA"/>
</dbReference>
<dbReference type="InterPro" id="IPR007138">
    <property type="entry name" value="ABM_dom"/>
</dbReference>
<keyword evidence="2" id="KW-0503">Monooxygenase</keyword>
<accession>A0A5P8WFN6</accession>
<dbReference type="InterPro" id="IPR011008">
    <property type="entry name" value="Dimeric_a/b-barrel"/>
</dbReference>
<dbReference type="RefSeq" id="WP_152591927.1">
    <property type="nucleotide sequence ID" value="NZ_CP045227.1"/>
</dbReference>
<dbReference type="InterPro" id="IPR050744">
    <property type="entry name" value="AI-2_Isomerase_LsrG"/>
</dbReference>
<evidence type="ECO:0000259" key="1">
    <source>
        <dbReference type="PROSITE" id="PS51725"/>
    </source>
</evidence>
<evidence type="ECO:0000313" key="2">
    <source>
        <dbReference type="EMBL" id="QFS51342.1"/>
    </source>
</evidence>
<name>A0A5P8WFN6_9NOSO</name>
<dbReference type="GO" id="GO:0004497">
    <property type="term" value="F:monooxygenase activity"/>
    <property type="evidence" value="ECO:0007669"/>
    <property type="project" value="UniProtKB-KW"/>
</dbReference>
<organism evidence="2 3">
    <name type="scientific">Nostoc sphaeroides CCNUC1</name>
    <dbReference type="NCBI Taxonomy" id="2653204"/>
    <lineage>
        <taxon>Bacteria</taxon>
        <taxon>Bacillati</taxon>
        <taxon>Cyanobacteriota</taxon>
        <taxon>Cyanophyceae</taxon>
        <taxon>Nostocales</taxon>
        <taxon>Nostocaceae</taxon>
        <taxon>Nostoc</taxon>
    </lineage>
</organism>
<dbReference type="KEGG" id="nsh:GXM_08836"/>
<evidence type="ECO:0000313" key="3">
    <source>
        <dbReference type="Proteomes" id="UP000326678"/>
    </source>
</evidence>
<dbReference type="Proteomes" id="UP000326678">
    <property type="component" value="Chromosome Gxm2"/>
</dbReference>
<proteinExistence type="predicted"/>
<dbReference type="PANTHER" id="PTHR33336">
    <property type="entry name" value="QUINOL MONOOXYGENASE YGIN-RELATED"/>
    <property type="match status" value="1"/>
</dbReference>
<feature type="domain" description="ABM" evidence="1">
    <location>
        <begin position="6"/>
        <end position="99"/>
    </location>
</feature>
<reference evidence="2 3" key="1">
    <citation type="submission" date="2019-10" db="EMBL/GenBank/DDBJ databases">
        <title>Genomic and transcriptomic insights into the perfect genentic adaptation of a filamentous nitrogen-fixing cyanobacterium to rice fields.</title>
        <authorList>
            <person name="Chen Z."/>
        </authorList>
    </citation>
    <scope>NUCLEOTIDE SEQUENCE [LARGE SCALE GENOMIC DNA]</scope>
    <source>
        <strain evidence="2">CCNUC1</strain>
    </source>
</reference>
<dbReference type="AlphaFoldDB" id="A0A5P8WFN6"/>
<dbReference type="Gene3D" id="3.30.70.100">
    <property type="match status" value="1"/>
</dbReference>
<dbReference type="PANTHER" id="PTHR33336:SF15">
    <property type="entry name" value="ABM DOMAIN-CONTAINING PROTEIN"/>
    <property type="match status" value="1"/>
</dbReference>
<dbReference type="SUPFAM" id="SSF54909">
    <property type="entry name" value="Dimeric alpha+beta barrel"/>
    <property type="match status" value="1"/>
</dbReference>
<keyword evidence="3" id="KW-1185">Reference proteome</keyword>
<protein>
    <submittedName>
        <fullName evidence="2">Antibiotic biosynthesis monooxygenase</fullName>
    </submittedName>
</protein>